<dbReference type="VEuPathDB" id="FungiDB:F503_02463"/>
<accession>S3CZF9</accession>
<feature type="compositionally biased region" description="Acidic residues" evidence="1">
    <location>
        <begin position="467"/>
        <end position="481"/>
    </location>
</feature>
<evidence type="ECO:0000256" key="1">
    <source>
        <dbReference type="SAM" id="MobiDB-lite"/>
    </source>
</evidence>
<feature type="compositionally biased region" description="Polar residues" evidence="1">
    <location>
        <begin position="39"/>
        <end position="54"/>
    </location>
</feature>
<feature type="compositionally biased region" description="Low complexity" evidence="1">
    <location>
        <begin position="191"/>
        <end position="209"/>
    </location>
</feature>
<feature type="region of interest" description="Disordered" evidence="1">
    <location>
        <begin position="452"/>
        <end position="502"/>
    </location>
</feature>
<dbReference type="PANTHER" id="PTHR38116">
    <property type="entry name" value="CHROMOSOME 7, WHOLE GENOME SHOTGUN SEQUENCE"/>
    <property type="match status" value="1"/>
</dbReference>
<feature type="region of interest" description="Disordered" evidence="1">
    <location>
        <begin position="344"/>
        <end position="423"/>
    </location>
</feature>
<sequence length="849" mass="89530">MTSVDSMPVPFVGTGPVPFPSSRSTASTSRTSSAKPPTRASQANQAKSAKGPNSNHRKEQNRIASKNYREKRKQKLALLRQILDEPADGASTDAGVDVSEASDANDVQAGSVGVAPVTTSDGASLGLGSLPTGLPSAYMTALSDSLPVVFPGFNGDFQPGMLSDMLHTGTNALEVPSVHSNLAASPPQPPTALNTTTASSTWTAADSTSHPSNPFTWMPSEPLLHPTSTGTDGTDSTILSAAELSALNIPLLNPWTVPFSSDLSSPLAQTSSPSAPLTSLTSPSSSTPSSNISSENRYGNDILFGSAAETLQLGETFDPALDFSQMMRSELSAASLFAGVQTQMPATNTPTTSNSNSFSKSPLPSRPSPRVLLASLAQSGNNTGTYSTASSNHGEPPPTLNSTATTSSLPGPSRRARKKNKPVVRAMLQYVQTLSSHQKRLILQTLLDEGEGAGVPGAGADERVEEVQENDGGEDMEEDDDYGNHSPGSSHVSASTTPSSTDADATALQFLRHNRRRQVADRWNTSTKEKALASATAAYTNISIGALGGGDDYPASFSSGFGSGFGTTSAKGRAHLPPTFMTMTLQCRRLTFCIAILQNCEACGLPNPAAMLEESSQYEDVDGNTAEDLQSPFALAADEARAVAVQGPARIAAVVAAVRQNLEKNGKTPPRDLQPVDAQILVAHHPYIDTIPFRGFRARALALLAEMEAAEEVAAAAQQSANLLYSSDAGAATPGMNASGVASGTPCLLDEDELCYDMNVADGMICWGSQIGNGGTGVSSQAMRDSASSRDMRAGVPWDMRSWEPQVWFLKKYWFLVGGWDDDMWRNCRWWHSMRGEDLDYSVFAAPGY</sequence>
<protein>
    <recommendedName>
        <fullName evidence="2">BZIP domain-containing protein</fullName>
    </recommendedName>
</protein>
<feature type="domain" description="BZIP" evidence="2">
    <location>
        <begin position="57"/>
        <end position="71"/>
    </location>
</feature>
<feature type="compositionally biased region" description="Low complexity" evidence="1">
    <location>
        <begin position="489"/>
        <end position="502"/>
    </location>
</feature>
<name>S3CZF9_OPHP1</name>
<feature type="compositionally biased region" description="Low complexity" evidence="1">
    <location>
        <begin position="8"/>
        <end position="34"/>
    </location>
</feature>
<dbReference type="InterPro" id="IPR021833">
    <property type="entry name" value="DUF3425"/>
</dbReference>
<dbReference type="OrthoDB" id="5973539at2759"/>
<feature type="region of interest" description="Disordered" evidence="1">
    <location>
        <begin position="263"/>
        <end position="296"/>
    </location>
</feature>
<gene>
    <name evidence="3" type="ORF">F503_02463</name>
</gene>
<evidence type="ECO:0000313" key="3">
    <source>
        <dbReference type="EMBL" id="EPE06335.1"/>
    </source>
</evidence>
<dbReference type="HOGENOM" id="CLU_335890_0_0_1"/>
<proteinExistence type="predicted"/>
<dbReference type="PROSITE" id="PS00036">
    <property type="entry name" value="BZIP_BASIC"/>
    <property type="match status" value="1"/>
</dbReference>
<feature type="region of interest" description="Disordered" evidence="1">
    <location>
        <begin position="181"/>
        <end position="235"/>
    </location>
</feature>
<feature type="region of interest" description="Disordered" evidence="1">
    <location>
        <begin position="1"/>
        <end position="70"/>
    </location>
</feature>
<evidence type="ECO:0000259" key="2">
    <source>
        <dbReference type="PROSITE" id="PS00036"/>
    </source>
</evidence>
<reference evidence="3 4" key="1">
    <citation type="journal article" date="2013" name="BMC Genomics">
        <title>The genome and transcriptome of the pine saprophyte Ophiostoma piceae, and a comparison with the bark beetle-associated pine pathogen Grosmannia clavigera.</title>
        <authorList>
            <person name="Haridas S."/>
            <person name="Wang Y."/>
            <person name="Lim L."/>
            <person name="Massoumi Alamouti S."/>
            <person name="Jackman S."/>
            <person name="Docking R."/>
            <person name="Robertson G."/>
            <person name="Birol I."/>
            <person name="Bohlmann J."/>
            <person name="Breuil C."/>
        </authorList>
    </citation>
    <scope>NUCLEOTIDE SEQUENCE [LARGE SCALE GENOMIC DNA]</scope>
    <source>
        <strain evidence="3 4">UAMH 11346</strain>
    </source>
</reference>
<dbReference type="AlphaFoldDB" id="S3CZF9"/>
<dbReference type="GO" id="GO:0003700">
    <property type="term" value="F:DNA-binding transcription factor activity"/>
    <property type="evidence" value="ECO:0007669"/>
    <property type="project" value="InterPro"/>
</dbReference>
<feature type="compositionally biased region" description="Low complexity" evidence="1">
    <location>
        <begin position="270"/>
        <end position="294"/>
    </location>
</feature>
<dbReference type="Pfam" id="PF11905">
    <property type="entry name" value="DUF3425"/>
    <property type="match status" value="1"/>
</dbReference>
<dbReference type="PANTHER" id="PTHR38116:SF5">
    <property type="entry name" value="BZIP DOMAIN-CONTAINING PROTEIN"/>
    <property type="match status" value="1"/>
</dbReference>
<dbReference type="STRING" id="1262450.S3CZF9"/>
<dbReference type="Proteomes" id="UP000016923">
    <property type="component" value="Unassembled WGS sequence"/>
</dbReference>
<feature type="compositionally biased region" description="Polar residues" evidence="1">
    <location>
        <begin position="400"/>
        <end position="410"/>
    </location>
</feature>
<feature type="compositionally biased region" description="Low complexity" evidence="1">
    <location>
        <begin position="345"/>
        <end position="376"/>
    </location>
</feature>
<dbReference type="InterPro" id="IPR004827">
    <property type="entry name" value="bZIP"/>
</dbReference>
<dbReference type="EMBL" id="KE148153">
    <property type="protein sequence ID" value="EPE06335.1"/>
    <property type="molecule type" value="Genomic_DNA"/>
</dbReference>
<keyword evidence="4" id="KW-1185">Reference proteome</keyword>
<dbReference type="CDD" id="cd14688">
    <property type="entry name" value="bZIP_YAP"/>
    <property type="match status" value="1"/>
</dbReference>
<feature type="compositionally biased region" description="Polar residues" evidence="1">
    <location>
        <begin position="377"/>
        <end position="393"/>
    </location>
</feature>
<evidence type="ECO:0000313" key="4">
    <source>
        <dbReference type="Proteomes" id="UP000016923"/>
    </source>
</evidence>
<dbReference type="eggNOG" id="ENOG502SP0F">
    <property type="taxonomic scope" value="Eukaryota"/>
</dbReference>
<organism evidence="3 4">
    <name type="scientific">Ophiostoma piceae (strain UAMH 11346)</name>
    <name type="common">Sap stain fungus</name>
    <dbReference type="NCBI Taxonomy" id="1262450"/>
    <lineage>
        <taxon>Eukaryota</taxon>
        <taxon>Fungi</taxon>
        <taxon>Dikarya</taxon>
        <taxon>Ascomycota</taxon>
        <taxon>Pezizomycotina</taxon>
        <taxon>Sordariomycetes</taxon>
        <taxon>Sordariomycetidae</taxon>
        <taxon>Ophiostomatales</taxon>
        <taxon>Ophiostomataceae</taxon>
        <taxon>Ophiostoma</taxon>
    </lineage>
</organism>